<dbReference type="NCBIfam" id="TIGR01854">
    <property type="entry name" value="lipid_A_lpxH"/>
    <property type="match status" value="1"/>
</dbReference>
<dbReference type="Proteomes" id="UP000252204">
    <property type="component" value="Unassembled WGS sequence"/>
</dbReference>
<keyword evidence="8 10" id="KW-0472">Membrane</keyword>
<feature type="binding site" evidence="10">
    <location>
        <position position="10"/>
    </location>
    <ligand>
        <name>Mn(2+)</name>
        <dbReference type="ChEBI" id="CHEBI:29035"/>
        <label>1</label>
    </ligand>
</feature>
<gene>
    <name evidence="10" type="primary">lpxH</name>
    <name evidence="12" type="ORF">DQ400_16130</name>
</gene>
<dbReference type="GO" id="GO:0005737">
    <property type="term" value="C:cytoplasm"/>
    <property type="evidence" value="ECO:0007669"/>
    <property type="project" value="InterPro"/>
</dbReference>
<evidence type="ECO:0000259" key="11">
    <source>
        <dbReference type="Pfam" id="PF00149"/>
    </source>
</evidence>
<dbReference type="AlphaFoldDB" id="A0A365TJV4"/>
<dbReference type="OrthoDB" id="9783283at2"/>
<accession>A0A365TJV4</accession>
<feature type="binding site" evidence="10">
    <location>
        <position position="121"/>
    </location>
    <ligand>
        <name>Mn(2+)</name>
        <dbReference type="ChEBI" id="CHEBI:29035"/>
        <label>2</label>
    </ligand>
</feature>
<dbReference type="GO" id="GO:0030145">
    <property type="term" value="F:manganese ion binding"/>
    <property type="evidence" value="ECO:0007669"/>
    <property type="project" value="UniProtKB-UniRule"/>
</dbReference>
<protein>
    <recommendedName>
        <fullName evidence="10">UDP-2,3-diacylglucosamine hydrolase</fullName>
        <ecNumber evidence="10">3.6.1.54</ecNumber>
    </recommendedName>
    <alternativeName>
        <fullName evidence="10">UDP-2,3-diacylglucosamine diphosphatase</fullName>
    </alternativeName>
</protein>
<keyword evidence="1 10" id="KW-1003">Cell membrane</keyword>
<feature type="binding site" evidence="10">
    <location>
        <position position="167"/>
    </location>
    <ligand>
        <name>substrate</name>
    </ligand>
</feature>
<dbReference type="EMBL" id="QNTU01000012">
    <property type="protein sequence ID" value="RBI65987.1"/>
    <property type="molecule type" value="Genomic_DNA"/>
</dbReference>
<reference evidence="13" key="1">
    <citation type="submission" date="2018-06" db="EMBL/GenBank/DDBJ databases">
        <title>Whole genome sequencing of four bacterial strains from South Shetland trench revealing bio-synthetic gene clusters.</title>
        <authorList>
            <person name="Abdel-Mageed W.M."/>
            <person name="Lehri B."/>
            <person name="Jarmusch S."/>
            <person name="Miranda K."/>
            <person name="Goodfellow M."/>
            <person name="Jaspars M."/>
            <person name="Karlyshev A.V."/>
        </authorList>
    </citation>
    <scope>NUCLEOTIDE SEQUENCE [LARGE SCALE GENOMIC DNA]</scope>
    <source>
        <strain evidence="13">SST4</strain>
    </source>
</reference>
<evidence type="ECO:0000256" key="6">
    <source>
        <dbReference type="ARBA" id="ARBA00022801"/>
    </source>
</evidence>
<keyword evidence="6 10" id="KW-0378">Hydrolase</keyword>
<dbReference type="Gene3D" id="3.60.21.10">
    <property type="match status" value="1"/>
</dbReference>
<comment type="function">
    <text evidence="10">Hydrolyzes the pyrophosphate bond of UDP-2,3-diacylglucosamine to yield 2,3-diacylglucosamine 1-phosphate (lipid X) and UMP by catalyzing the attack of water at the alpha-P atom. Involved in the biosynthesis of lipid A, a phosphorylated glycolipid that anchors the lipopolysaccharide to the outer membrane of the cell.</text>
</comment>
<dbReference type="InterPro" id="IPR043461">
    <property type="entry name" value="LpxH-like"/>
</dbReference>
<feature type="binding site" evidence="10">
    <location>
        <position position="86"/>
    </location>
    <ligand>
        <name>Mn(2+)</name>
        <dbReference type="ChEBI" id="CHEBI:29035"/>
        <label>2</label>
    </ligand>
</feature>
<comment type="similarity">
    <text evidence="10">Belongs to the LpxH family.</text>
</comment>
<evidence type="ECO:0000256" key="8">
    <source>
        <dbReference type="ARBA" id="ARBA00023136"/>
    </source>
</evidence>
<evidence type="ECO:0000313" key="12">
    <source>
        <dbReference type="EMBL" id="RBI65987.1"/>
    </source>
</evidence>
<evidence type="ECO:0000256" key="9">
    <source>
        <dbReference type="ARBA" id="ARBA00023211"/>
    </source>
</evidence>
<keyword evidence="9 10" id="KW-0464">Manganese</keyword>
<dbReference type="CDD" id="cd07398">
    <property type="entry name" value="MPP_YbbF-LpxH"/>
    <property type="match status" value="1"/>
</dbReference>
<name>A0A365TJV4_9GAMM</name>
<feature type="binding site" evidence="10">
    <location>
        <position position="202"/>
    </location>
    <ligand>
        <name>substrate</name>
    </ligand>
</feature>
<evidence type="ECO:0000256" key="3">
    <source>
        <dbReference type="ARBA" id="ARBA00022519"/>
    </source>
</evidence>
<feature type="binding site" evidence="10">
    <location>
        <position position="129"/>
    </location>
    <ligand>
        <name>substrate</name>
    </ligand>
</feature>
<feature type="binding site" evidence="10">
    <location>
        <position position="174"/>
    </location>
    <ligand>
        <name>substrate</name>
    </ligand>
</feature>
<comment type="subcellular location">
    <subcellularLocation>
        <location evidence="10">Cell inner membrane</location>
        <topology evidence="10">Peripheral membrane protein</topology>
        <orientation evidence="10">Cytoplasmic side</orientation>
    </subcellularLocation>
</comment>
<dbReference type="GO" id="GO:0009245">
    <property type="term" value="P:lipid A biosynthetic process"/>
    <property type="evidence" value="ECO:0007669"/>
    <property type="project" value="UniProtKB-UniRule"/>
</dbReference>
<evidence type="ECO:0000256" key="7">
    <source>
        <dbReference type="ARBA" id="ARBA00023098"/>
    </source>
</evidence>
<dbReference type="GO" id="GO:0019897">
    <property type="term" value="C:extrinsic component of plasma membrane"/>
    <property type="evidence" value="ECO:0007669"/>
    <property type="project" value="UniProtKB-UniRule"/>
</dbReference>
<keyword evidence="4 10" id="KW-0441">Lipid A biosynthesis</keyword>
<evidence type="ECO:0000256" key="4">
    <source>
        <dbReference type="ARBA" id="ARBA00022556"/>
    </source>
</evidence>
<comment type="catalytic activity">
    <reaction evidence="10">
        <text>UDP-2-N,3-O-bis[(3R)-3-hydroxytetradecanoyl]-alpha-D-glucosamine + H2O = 2-N,3-O-bis[(3R)-3-hydroxytetradecanoyl]-alpha-D-glucosaminyl 1-phosphate + UMP + 2 H(+)</text>
        <dbReference type="Rhea" id="RHEA:25213"/>
        <dbReference type="ChEBI" id="CHEBI:15377"/>
        <dbReference type="ChEBI" id="CHEBI:15378"/>
        <dbReference type="ChEBI" id="CHEBI:57865"/>
        <dbReference type="ChEBI" id="CHEBI:57957"/>
        <dbReference type="ChEBI" id="CHEBI:78847"/>
        <dbReference type="EC" id="3.6.1.54"/>
    </reaction>
</comment>
<dbReference type="HAMAP" id="MF_00575">
    <property type="entry name" value="LpxH"/>
    <property type="match status" value="1"/>
</dbReference>
<keyword evidence="13" id="KW-1185">Reference proteome</keyword>
<dbReference type="PANTHER" id="PTHR34990">
    <property type="entry name" value="UDP-2,3-DIACYLGLUCOSAMINE HYDROLASE-RELATED"/>
    <property type="match status" value="1"/>
</dbReference>
<dbReference type="UniPathway" id="UPA00359">
    <property type="reaction ID" value="UER00480"/>
</dbReference>
<dbReference type="InterPro" id="IPR029052">
    <property type="entry name" value="Metallo-depent_PP-like"/>
</dbReference>
<dbReference type="NCBIfam" id="NF003743">
    <property type="entry name" value="PRK05340.1"/>
    <property type="match status" value="1"/>
</dbReference>
<keyword evidence="2 10" id="KW-0444">Lipid biosynthesis</keyword>
<dbReference type="GO" id="GO:0008758">
    <property type="term" value="F:UDP-2,3-diacylglucosamine hydrolase activity"/>
    <property type="evidence" value="ECO:0007669"/>
    <property type="project" value="UniProtKB-UniRule"/>
</dbReference>
<evidence type="ECO:0000256" key="1">
    <source>
        <dbReference type="ARBA" id="ARBA00022475"/>
    </source>
</evidence>
<proteinExistence type="inferred from homology"/>
<feature type="binding site" evidence="10">
    <location>
        <begin position="86"/>
        <end position="87"/>
    </location>
    <ligand>
        <name>substrate</name>
    </ligand>
</feature>
<feature type="binding site" evidence="10">
    <location>
        <position position="204"/>
    </location>
    <ligand>
        <name>Mn(2+)</name>
        <dbReference type="ChEBI" id="CHEBI:29035"/>
        <label>1</label>
    </ligand>
</feature>
<evidence type="ECO:0000256" key="2">
    <source>
        <dbReference type="ARBA" id="ARBA00022516"/>
    </source>
</evidence>
<feature type="binding site" evidence="10">
    <location>
        <position position="8"/>
    </location>
    <ligand>
        <name>Mn(2+)</name>
        <dbReference type="ChEBI" id="CHEBI:29035"/>
        <label>1</label>
    </ligand>
</feature>
<feature type="binding site" evidence="10">
    <location>
        <position position="202"/>
    </location>
    <ligand>
        <name>Mn(2+)</name>
        <dbReference type="ChEBI" id="CHEBI:29035"/>
        <label>2</label>
    </ligand>
</feature>
<keyword evidence="7 10" id="KW-0443">Lipid metabolism</keyword>
<dbReference type="Pfam" id="PF00149">
    <property type="entry name" value="Metallophos"/>
    <property type="match status" value="1"/>
</dbReference>
<dbReference type="InterPro" id="IPR004843">
    <property type="entry name" value="Calcineurin-like_PHP"/>
</dbReference>
<comment type="caution">
    <text evidence="12">The sequence shown here is derived from an EMBL/GenBank/DDBJ whole genome shotgun (WGS) entry which is preliminary data.</text>
</comment>
<feature type="domain" description="Calcineurin-like phosphoesterase" evidence="11">
    <location>
        <begin position="1"/>
        <end position="206"/>
    </location>
</feature>
<dbReference type="InterPro" id="IPR010138">
    <property type="entry name" value="UDP-diacylglucosamine_Hdrlase"/>
</dbReference>
<dbReference type="EC" id="3.6.1.54" evidence="10"/>
<evidence type="ECO:0000256" key="5">
    <source>
        <dbReference type="ARBA" id="ARBA00022723"/>
    </source>
</evidence>
<dbReference type="PANTHER" id="PTHR34990:SF1">
    <property type="entry name" value="UDP-2,3-DIACYLGLUCOSAMINE HYDROLASE"/>
    <property type="match status" value="1"/>
</dbReference>
<dbReference type="SUPFAM" id="SSF56300">
    <property type="entry name" value="Metallo-dependent phosphatases"/>
    <property type="match status" value="1"/>
</dbReference>
<feature type="binding site" evidence="10">
    <location>
        <position position="171"/>
    </location>
    <ligand>
        <name>substrate</name>
    </ligand>
</feature>
<keyword evidence="3 10" id="KW-0997">Cell inner membrane</keyword>
<evidence type="ECO:0000256" key="10">
    <source>
        <dbReference type="HAMAP-Rule" id="MF_00575"/>
    </source>
</evidence>
<organism evidence="12 13">
    <name type="scientific">Vreelandella sulfidaeris</name>
    <dbReference type="NCBI Taxonomy" id="115553"/>
    <lineage>
        <taxon>Bacteria</taxon>
        <taxon>Pseudomonadati</taxon>
        <taxon>Pseudomonadota</taxon>
        <taxon>Gammaproteobacteria</taxon>
        <taxon>Oceanospirillales</taxon>
        <taxon>Halomonadaceae</taxon>
        <taxon>Vreelandella</taxon>
    </lineage>
</organism>
<keyword evidence="5 10" id="KW-0479">Metal-binding</keyword>
<dbReference type="RefSeq" id="WP_113270702.1">
    <property type="nucleotide sequence ID" value="NZ_QNTU01000012.1"/>
</dbReference>
<comment type="pathway">
    <text evidence="10">Glycolipid biosynthesis; lipid IV(A) biosynthesis; lipid IV(A) from (3R)-3-hydroxytetradecanoyl-[acyl-carrier-protein] and UDP-N-acetyl-alpha-D-glucosamine: step 4/6.</text>
</comment>
<feature type="binding site" evidence="10">
    <location>
        <position position="41"/>
    </location>
    <ligand>
        <name>Mn(2+)</name>
        <dbReference type="ChEBI" id="CHEBI:29035"/>
        <label>1</label>
    </ligand>
</feature>
<evidence type="ECO:0000313" key="13">
    <source>
        <dbReference type="Proteomes" id="UP000252204"/>
    </source>
</evidence>
<feature type="binding site" evidence="10">
    <location>
        <position position="41"/>
    </location>
    <ligand>
        <name>Mn(2+)</name>
        <dbReference type="ChEBI" id="CHEBI:29035"/>
        <label>2</label>
    </ligand>
</feature>
<comment type="cofactor">
    <cofactor evidence="10">
        <name>Mn(2+)</name>
        <dbReference type="ChEBI" id="CHEBI:29035"/>
    </cofactor>
    <text evidence="10">Binds 2 Mn(2+) ions per subunit in a binuclear metal center.</text>
</comment>
<sequence length="257" mass="28767">MRTLLVADLHLSGDTPELNQGFYRYLEHTAPGADALYILGDLFDAWIGDDLLDATHHPLSSVAHQVIERLHKLSSGGTAVYLMHGNRDFLLGERFITACNALLLPDIEEVEIHGVPVVLLHGDSMCTQDEAYMAFRQQSRNPEWQAQMLALPLEQRVALAQNLRTQSGEANANKAEAIMDVTQQEVISLMEEHGVSIMIHGHTHRPHVHDLTVEDVPAKRYVLGDWDAQHGWDIVIERSDRTAPQLRQFALSKPPSP</sequence>